<dbReference type="HOGENOM" id="CLU_000288_6_10_1"/>
<evidence type="ECO:0000313" key="3">
    <source>
        <dbReference type="EMBL" id="EKM77157.1"/>
    </source>
</evidence>
<evidence type="ECO:0000313" key="4">
    <source>
        <dbReference type="Proteomes" id="UP000008493"/>
    </source>
</evidence>
<dbReference type="InParanoid" id="K5X2N3"/>
<proteinExistence type="predicted"/>
<reference evidence="4" key="1">
    <citation type="journal article" date="2012" name="Proc. Natl. Acad. Sci. U.S.A.">
        <title>Genome sequence of the button mushroom Agaricus bisporus reveals mechanisms governing adaptation to a humic-rich ecological niche.</title>
        <authorList>
            <person name="Morin E."/>
            <person name="Kohler A."/>
            <person name="Baker A.R."/>
            <person name="Foulongne-Oriol M."/>
            <person name="Lombard V."/>
            <person name="Nagy L.G."/>
            <person name="Ohm R.A."/>
            <person name="Patyshakuliyeva A."/>
            <person name="Brun A."/>
            <person name="Aerts A.L."/>
            <person name="Bailey A.M."/>
            <person name="Billette C."/>
            <person name="Coutinho P.M."/>
            <person name="Deakin G."/>
            <person name="Doddapaneni H."/>
            <person name="Floudas D."/>
            <person name="Grimwood J."/>
            <person name="Hilden K."/>
            <person name="Kuees U."/>
            <person name="LaButti K.M."/>
            <person name="Lapidus A."/>
            <person name="Lindquist E.A."/>
            <person name="Lucas S.M."/>
            <person name="Murat C."/>
            <person name="Riley R.W."/>
            <person name="Salamov A.A."/>
            <person name="Schmutz J."/>
            <person name="Subramanian V."/>
            <person name="Woesten H.A.B."/>
            <person name="Xu J."/>
            <person name="Eastwood D.C."/>
            <person name="Foster G.D."/>
            <person name="Sonnenberg A.S."/>
            <person name="Cullen D."/>
            <person name="de Vries R.P."/>
            <person name="Lundell T."/>
            <person name="Hibbett D.S."/>
            <person name="Henrissat B."/>
            <person name="Burton K.S."/>
            <person name="Kerrigan R.W."/>
            <person name="Challen M.P."/>
            <person name="Grigoriev I.V."/>
            <person name="Martin F."/>
        </authorList>
    </citation>
    <scope>NUCLEOTIDE SEQUENCE [LARGE SCALE GENOMIC DNA]</scope>
    <source>
        <strain evidence="4">JB137-S8 / ATCC MYA-4627 / FGSC 10392</strain>
    </source>
</reference>
<dbReference type="GeneID" id="18827244"/>
<name>K5X2N3_AGABU</name>
<dbReference type="Proteomes" id="UP000008493">
    <property type="component" value="Unassembled WGS sequence"/>
</dbReference>
<dbReference type="AlphaFoldDB" id="K5X2N3"/>
<keyword evidence="4" id="KW-1185">Reference proteome</keyword>
<keyword evidence="1" id="KW-0677">Repeat</keyword>
<dbReference type="Gene3D" id="3.40.50.300">
    <property type="entry name" value="P-loop containing nucleotide triphosphate hydrolases"/>
    <property type="match status" value="1"/>
</dbReference>
<dbReference type="RefSeq" id="XP_007332154.1">
    <property type="nucleotide sequence ID" value="XM_007332092.1"/>
</dbReference>
<accession>K5X2N3</accession>
<dbReference type="InterPro" id="IPR027417">
    <property type="entry name" value="P-loop_NTPase"/>
</dbReference>
<dbReference type="PANTHER" id="PTHR10039">
    <property type="entry name" value="AMELOGENIN"/>
    <property type="match status" value="1"/>
</dbReference>
<sequence>MPSASAVKTAQLHTTGWQSMGVTASKCIFPSFFPTPPSIPDPHEMAPRREKNKIIEWFWSLFSSKDAMCYMPDGPQRHTRPGGFFKNAQQSTVQNSTMNSVQGNQYNMFTNAQEDHNIVTRIMSLLSKHIIPGAAHDSSPREPPPRCHPGTRVKLIARITTWFENQASLELLLWITGPAGVGKSAIVQTFAEYLAKCKLLGASVFISRPNKRDNPHGIFITIAYQLATRIEAYRAYIIERVSCDPELLRGGMQAQFMAFIVEPFVEKKIGTGGKRWGILLDGLDELRGKNAQCEIIQTISTFVREHRDAPLVWIIGSRPESHISNTFEDDEIRRSYWSEYVPIDSPEVCQDVERFLRSSFGTTQKKFRHSVDSNWPSDTDFLKVTAAASGLFIYAEVVMQFIRDFDYADPVSRLEVLISVIERSNAVPTKENPFVHLDALYNEILSSIPSVVWPTTKQLLGVAIYGAHIQLGWFKDKLRANFLTLRGTSVLFGITRNAVYVSLDKSRSTLMIPDWKVAHKEPLTFLHASFSDFLKDSSRSGEFHIGSEEGIREDVELRLLETWSKCNGDDIRRIEAIWHQSCSKLDDKSPPSSDIKEFYTSLFDDTMFHLGGMMPNILCKPMGSPAYASLRKVHMRKLCYFFKSEELTDFVHGVTCVSRKPHHIRVLREVRLRDLEFGHLDWKLGEMSPAYGRHSKISEKSGMVHRPRSSSELKAFVSDLQSLQDRSPELQVVIIGGVPRERVAVFRTLSSMKLSYSNEDIIHYVIPYPE</sequence>
<feature type="domain" description="Nephrocystin 3-like N-terminal" evidence="2">
    <location>
        <begin position="159"/>
        <end position="318"/>
    </location>
</feature>
<gene>
    <name evidence="3" type="ORF">AGABI1DRAFT_130574</name>
</gene>
<dbReference type="KEGG" id="abp:AGABI1DRAFT130574"/>
<evidence type="ECO:0000259" key="2">
    <source>
        <dbReference type="Pfam" id="PF24883"/>
    </source>
</evidence>
<evidence type="ECO:0000256" key="1">
    <source>
        <dbReference type="ARBA" id="ARBA00022737"/>
    </source>
</evidence>
<dbReference type="Pfam" id="PF24883">
    <property type="entry name" value="NPHP3_N"/>
    <property type="match status" value="1"/>
</dbReference>
<dbReference type="OrthoDB" id="538223at2759"/>
<protein>
    <recommendedName>
        <fullName evidence="2">Nephrocystin 3-like N-terminal domain-containing protein</fullName>
    </recommendedName>
</protein>
<dbReference type="EMBL" id="JH971397">
    <property type="protein sequence ID" value="EKM77157.1"/>
    <property type="molecule type" value="Genomic_DNA"/>
</dbReference>
<dbReference type="InterPro" id="IPR056884">
    <property type="entry name" value="NPHP3-like_N"/>
</dbReference>
<dbReference type="SUPFAM" id="SSF52540">
    <property type="entry name" value="P-loop containing nucleoside triphosphate hydrolases"/>
    <property type="match status" value="1"/>
</dbReference>
<organism evidence="3 4">
    <name type="scientific">Agaricus bisporus var. burnettii (strain JB137-S8 / ATCC MYA-4627 / FGSC 10392)</name>
    <name type="common">White button mushroom</name>
    <dbReference type="NCBI Taxonomy" id="597362"/>
    <lineage>
        <taxon>Eukaryota</taxon>
        <taxon>Fungi</taxon>
        <taxon>Dikarya</taxon>
        <taxon>Basidiomycota</taxon>
        <taxon>Agaricomycotina</taxon>
        <taxon>Agaricomycetes</taxon>
        <taxon>Agaricomycetidae</taxon>
        <taxon>Agaricales</taxon>
        <taxon>Agaricineae</taxon>
        <taxon>Agaricaceae</taxon>
        <taxon>Agaricus</taxon>
    </lineage>
</organism>
<dbReference type="PANTHER" id="PTHR10039:SF5">
    <property type="entry name" value="NACHT DOMAIN-CONTAINING PROTEIN"/>
    <property type="match status" value="1"/>
</dbReference>